<reference evidence="9 10" key="1">
    <citation type="submission" date="2016-09" db="EMBL/GenBank/DDBJ databases">
        <title>Alteromonas lipolytica, a new species isolated from sea water.</title>
        <authorList>
            <person name="Wu Y.-H."/>
            <person name="Cheng H."/>
            <person name="Xu X.-W."/>
        </authorList>
    </citation>
    <scope>NUCLEOTIDE SEQUENCE [LARGE SCALE GENOMIC DNA]</scope>
    <source>
        <strain evidence="9 10">JW12</strain>
    </source>
</reference>
<dbReference type="PRINTS" id="PR00133">
    <property type="entry name" value="GLHYDRLASE3"/>
</dbReference>
<dbReference type="FunFam" id="2.60.40.10:FF:000495">
    <property type="entry name" value="Periplasmic beta-glucosidase"/>
    <property type="match status" value="1"/>
</dbReference>
<dbReference type="InterPro" id="IPR036881">
    <property type="entry name" value="Glyco_hydro_3_C_sf"/>
</dbReference>
<feature type="domain" description="Fibronectin type III-like" evidence="8">
    <location>
        <begin position="849"/>
        <end position="920"/>
    </location>
</feature>
<evidence type="ECO:0000256" key="4">
    <source>
        <dbReference type="ARBA" id="ARBA00032194"/>
    </source>
</evidence>
<dbReference type="SUPFAM" id="SSF51445">
    <property type="entry name" value="(Trans)glycosidases"/>
    <property type="match status" value="1"/>
</dbReference>
<feature type="region of interest" description="Disordered" evidence="6">
    <location>
        <begin position="754"/>
        <end position="773"/>
    </location>
</feature>
<feature type="chain" id="PRO_5009214446" description="Beta-D-glucoside glucohydrolase" evidence="7">
    <location>
        <begin position="29"/>
        <end position="937"/>
    </location>
</feature>
<dbReference type="Pfam" id="PF14310">
    <property type="entry name" value="Fn3-like"/>
    <property type="match status" value="1"/>
</dbReference>
<dbReference type="InterPro" id="IPR059177">
    <property type="entry name" value="GH29D-like_dom"/>
</dbReference>
<evidence type="ECO:0000313" key="10">
    <source>
        <dbReference type="Proteomes" id="UP000176037"/>
    </source>
</evidence>
<dbReference type="InterPro" id="IPR001764">
    <property type="entry name" value="Glyco_hydro_3_N"/>
</dbReference>
<comment type="caution">
    <text evidence="9">The sequence shown here is derived from an EMBL/GenBank/DDBJ whole genome shotgun (WGS) entry which is preliminary data.</text>
</comment>
<dbReference type="OrthoDB" id="9781691at2"/>
<organism evidence="9 10">
    <name type="scientific">Alteromonas lipolytica</name>
    <dbReference type="NCBI Taxonomy" id="1856405"/>
    <lineage>
        <taxon>Bacteria</taxon>
        <taxon>Pseudomonadati</taxon>
        <taxon>Pseudomonadota</taxon>
        <taxon>Gammaproteobacteria</taxon>
        <taxon>Alteromonadales</taxon>
        <taxon>Alteromonadaceae</taxon>
        <taxon>Alteromonas/Salinimonas group</taxon>
        <taxon>Alteromonas</taxon>
    </lineage>
</organism>
<evidence type="ECO:0000256" key="5">
    <source>
        <dbReference type="ARBA" id="ARBA00032594"/>
    </source>
</evidence>
<dbReference type="SMART" id="SM01217">
    <property type="entry name" value="Fn3_like"/>
    <property type="match status" value="1"/>
</dbReference>
<dbReference type="InterPro" id="IPR036962">
    <property type="entry name" value="Glyco_hydro_3_N_sf"/>
</dbReference>
<dbReference type="Proteomes" id="UP000176037">
    <property type="component" value="Unassembled WGS sequence"/>
</dbReference>
<dbReference type="STRING" id="1856405.BFC17_13040"/>
<dbReference type="PANTHER" id="PTHR42715">
    <property type="entry name" value="BETA-GLUCOSIDASE"/>
    <property type="match status" value="1"/>
</dbReference>
<dbReference type="GO" id="GO:0005975">
    <property type="term" value="P:carbohydrate metabolic process"/>
    <property type="evidence" value="ECO:0007669"/>
    <property type="project" value="InterPro"/>
</dbReference>
<dbReference type="Gene3D" id="3.40.50.1700">
    <property type="entry name" value="Glycoside hydrolase family 3 C-terminal domain"/>
    <property type="match status" value="1"/>
</dbReference>
<dbReference type="GO" id="GO:0008422">
    <property type="term" value="F:beta-glucosidase activity"/>
    <property type="evidence" value="ECO:0007669"/>
    <property type="project" value="UniProtKB-ARBA"/>
</dbReference>
<dbReference type="EMBL" id="MJIC01000009">
    <property type="protein sequence ID" value="OFI35672.1"/>
    <property type="molecule type" value="Genomic_DNA"/>
</dbReference>
<keyword evidence="10" id="KW-1185">Reference proteome</keyword>
<evidence type="ECO:0000256" key="7">
    <source>
        <dbReference type="SAM" id="SignalP"/>
    </source>
</evidence>
<dbReference type="RefSeq" id="WP_070175416.1">
    <property type="nucleotide sequence ID" value="NZ_BMJR01000006.1"/>
</dbReference>
<gene>
    <name evidence="9" type="ORF">BFC17_13040</name>
</gene>
<evidence type="ECO:0000256" key="3">
    <source>
        <dbReference type="ARBA" id="ARBA00031448"/>
    </source>
</evidence>
<evidence type="ECO:0000259" key="8">
    <source>
        <dbReference type="SMART" id="SM01217"/>
    </source>
</evidence>
<feature type="signal peptide" evidence="7">
    <location>
        <begin position="1"/>
        <end position="28"/>
    </location>
</feature>
<dbReference type="InterPro" id="IPR002772">
    <property type="entry name" value="Glyco_hydro_3_C"/>
</dbReference>
<dbReference type="Pfam" id="PF01915">
    <property type="entry name" value="Glyco_hydro_3_C"/>
    <property type="match status" value="1"/>
</dbReference>
<dbReference type="InterPro" id="IPR050288">
    <property type="entry name" value="Cellulose_deg_GH3"/>
</dbReference>
<accession>A0A1E8FIA6</accession>
<dbReference type="SUPFAM" id="SSF52279">
    <property type="entry name" value="Beta-D-glucan exohydrolase, C-terminal domain"/>
    <property type="match status" value="1"/>
</dbReference>
<dbReference type="InterPro" id="IPR026891">
    <property type="entry name" value="Fn3-like"/>
</dbReference>
<protein>
    <recommendedName>
        <fullName evidence="5">Beta-D-glucoside glucohydrolase</fullName>
    </recommendedName>
    <alternativeName>
        <fullName evidence="3">Cellobiase</fullName>
    </alternativeName>
    <alternativeName>
        <fullName evidence="4">Gentiobiase</fullName>
    </alternativeName>
</protein>
<evidence type="ECO:0000313" key="9">
    <source>
        <dbReference type="EMBL" id="OFI35672.1"/>
    </source>
</evidence>
<dbReference type="Gene3D" id="2.60.40.10">
    <property type="entry name" value="Immunoglobulins"/>
    <property type="match status" value="1"/>
</dbReference>
<dbReference type="InterPro" id="IPR017853">
    <property type="entry name" value="GH"/>
</dbReference>
<evidence type="ECO:0000256" key="6">
    <source>
        <dbReference type="SAM" id="MobiDB-lite"/>
    </source>
</evidence>
<dbReference type="PANTHER" id="PTHR42715:SF10">
    <property type="entry name" value="BETA-GLUCOSIDASE"/>
    <property type="match status" value="1"/>
</dbReference>
<dbReference type="Pfam" id="PF00933">
    <property type="entry name" value="Glyco_hydro_3"/>
    <property type="match status" value="1"/>
</dbReference>
<dbReference type="InterPro" id="IPR013783">
    <property type="entry name" value="Ig-like_fold"/>
</dbReference>
<sequence>MKLHIASKTTLLASLFSCAIGLSAGSMAQQIDNPDAKPIQNSDRVQGQIKINLKSGDQTIRPRARPAPSRYVGRVQVLPYHPDPTARIFFTTDGTEPTVESTEYIPRIRGSLKFYGPLTFTEPTTLKMIAARDGEKPSGVVSFDYMVTADTPNSMYQSGRYKSLPKAFTLKSATPEATIYYTLDGSEPDRDSKRYSGPIDLSRQGKQATVKAISVKAGLPDSPVATFKLEQDKSLRVLTDEASIPAVIAELSDYEKTQLLTGTSTELGAASATVAIPRLRITSLELADGPAGIRLGGRYATAFPNPMLLASSWDTELLQEVGHAIGKETAYYGADIILGPGMNIHRDPVAGRVFEYYSEDPLITGELAAAWINGTQEAGTGATIKHYAVNQYENNRRTVNVLVSERALREIYLRGFEIAVGKGNPWGAMAAYNLVNDVHSSEHDYLLNQMLRDEFGFDGFVMPDWGAYHNAISSYSNGLDLNTPGGNLLGGLLGGPDLHVNEIASGKISEADINAALTNVLKTVLKSRSFKEQIYDKSQFKALHDLSDELKVAGNELSKKAAAEGMILLKNAKGTLPLAQGLVGAVVGSYARDEFVGGDPIWGAPQKGIIFQGGGSARVTVNIDDVVSLIQGLKNGGFAVKHDDAWQEGMSLTQAKAAAKDTDVGIVLIGRPGQENTDNTSIDLTDDEITMIRNMSKAYHSVGKKLIVLLNIAHPVVTSVWEDSADAILYIGMPGNYGSNIVADVLRGEVNPSGKTTDSWPRLATDSPVHGQAPTTHHVQIEYNDDIFVGYRHFDRHPQDVAYPFGFGLSYTTYAYSDIALSKGSLKGDNDSLTVSVKVTNTGKVAGREIVQLYVASQTPRDDRPPKELKGFTKTALLAPGASEVVTLTLSRSDFAYFDETIHDWNVLAGQYNIVVGGTSADDVLAKQGVSAKVNVR</sequence>
<name>A0A1E8FIA6_9ALTE</name>
<proteinExistence type="inferred from homology"/>
<keyword evidence="2" id="KW-0378">Hydrolase</keyword>
<dbReference type="Pfam" id="PF13290">
    <property type="entry name" value="CHB_HEX_C_1"/>
    <property type="match status" value="2"/>
</dbReference>
<evidence type="ECO:0000256" key="2">
    <source>
        <dbReference type="ARBA" id="ARBA00022801"/>
    </source>
</evidence>
<comment type="similarity">
    <text evidence="1">Belongs to the glycosyl hydrolase 3 family.</text>
</comment>
<dbReference type="Gene3D" id="3.20.20.300">
    <property type="entry name" value="Glycoside hydrolase, family 3, N-terminal domain"/>
    <property type="match status" value="1"/>
</dbReference>
<dbReference type="AlphaFoldDB" id="A0A1E8FIA6"/>
<keyword evidence="7" id="KW-0732">Signal</keyword>
<evidence type="ECO:0000256" key="1">
    <source>
        <dbReference type="ARBA" id="ARBA00005336"/>
    </source>
</evidence>